<dbReference type="SUPFAM" id="SSF53448">
    <property type="entry name" value="Nucleotide-diphospho-sugar transferases"/>
    <property type="match status" value="1"/>
</dbReference>
<dbReference type="Proteomes" id="UP000193642">
    <property type="component" value="Unassembled WGS sequence"/>
</dbReference>
<protein>
    <submittedName>
        <fullName evidence="1">Nucleotide-diphospho-sugar transferase</fullName>
    </submittedName>
</protein>
<dbReference type="STRING" id="329046.A0A1Y2B4H3"/>
<dbReference type="PANTHER" id="PTHR11183">
    <property type="entry name" value="GLYCOGENIN SUBFAMILY MEMBER"/>
    <property type="match status" value="1"/>
</dbReference>
<dbReference type="InterPro" id="IPR002495">
    <property type="entry name" value="Glyco_trans_8"/>
</dbReference>
<sequence length="313" mass="35427">MQSQRIWNLVQTSSYSSIQATNGALEISPQPSKQPKHAFASLCFGDSTVTGTLVLFAALKAVKSKGDLVAMTYNISASNLEKLRTHGIKAIPMTPLNPPKYYMTSRKRPQTESRDAILWTKLRAWQLTAYDKVIMMDADLLVLENVDELFAMPEVAASAMVHTSEKISFYKSEEYGMRPGNKVDRKTRDPELLEGWSGLNSGVTVLKPSNETFTRLLDELSIIPNRPCCPSQEFIYNFFEQRKQFYRLPAVYNARSIAAAGGGGSESDDFEAQSAALKTHMKIYHFVGTKPWKKRDTSAMNRLWWKYRDEIEK</sequence>
<dbReference type="InterPro" id="IPR029044">
    <property type="entry name" value="Nucleotide-diphossugar_trans"/>
</dbReference>
<evidence type="ECO:0000313" key="1">
    <source>
        <dbReference type="EMBL" id="ORY29728.1"/>
    </source>
</evidence>
<keyword evidence="2" id="KW-1185">Reference proteome</keyword>
<dbReference type="EMBL" id="MCGO01000086">
    <property type="protein sequence ID" value="ORY29728.1"/>
    <property type="molecule type" value="Genomic_DNA"/>
</dbReference>
<dbReference type="InterPro" id="IPR050587">
    <property type="entry name" value="GNT1/Glycosyltrans_8"/>
</dbReference>
<organism evidence="1 2">
    <name type="scientific">Rhizoclosmatium globosum</name>
    <dbReference type="NCBI Taxonomy" id="329046"/>
    <lineage>
        <taxon>Eukaryota</taxon>
        <taxon>Fungi</taxon>
        <taxon>Fungi incertae sedis</taxon>
        <taxon>Chytridiomycota</taxon>
        <taxon>Chytridiomycota incertae sedis</taxon>
        <taxon>Chytridiomycetes</taxon>
        <taxon>Chytridiales</taxon>
        <taxon>Chytriomycetaceae</taxon>
        <taxon>Rhizoclosmatium</taxon>
    </lineage>
</organism>
<dbReference type="Pfam" id="PF01501">
    <property type="entry name" value="Glyco_transf_8"/>
    <property type="match status" value="1"/>
</dbReference>
<comment type="caution">
    <text evidence="1">The sequence shown here is derived from an EMBL/GenBank/DDBJ whole genome shotgun (WGS) entry which is preliminary data.</text>
</comment>
<dbReference type="OrthoDB" id="2014201at2759"/>
<keyword evidence="1" id="KW-0808">Transferase</keyword>
<accession>A0A1Y2B4H3</accession>
<dbReference type="GO" id="GO:0016757">
    <property type="term" value="F:glycosyltransferase activity"/>
    <property type="evidence" value="ECO:0007669"/>
    <property type="project" value="InterPro"/>
</dbReference>
<reference evidence="1 2" key="1">
    <citation type="submission" date="2016-07" db="EMBL/GenBank/DDBJ databases">
        <title>Pervasive Adenine N6-methylation of Active Genes in Fungi.</title>
        <authorList>
            <consortium name="DOE Joint Genome Institute"/>
            <person name="Mondo S.J."/>
            <person name="Dannebaum R.O."/>
            <person name="Kuo R.C."/>
            <person name="Labutti K."/>
            <person name="Haridas S."/>
            <person name="Kuo A."/>
            <person name="Salamov A."/>
            <person name="Ahrendt S.R."/>
            <person name="Lipzen A."/>
            <person name="Sullivan W."/>
            <person name="Andreopoulos W.B."/>
            <person name="Clum A."/>
            <person name="Lindquist E."/>
            <person name="Daum C."/>
            <person name="Ramamoorthy G.K."/>
            <person name="Gryganskyi A."/>
            <person name="Culley D."/>
            <person name="Magnuson J.K."/>
            <person name="James T.Y."/>
            <person name="O'Malley M.A."/>
            <person name="Stajich J.E."/>
            <person name="Spatafora J.W."/>
            <person name="Visel A."/>
            <person name="Grigoriev I.V."/>
        </authorList>
    </citation>
    <scope>NUCLEOTIDE SEQUENCE [LARGE SCALE GENOMIC DNA]</scope>
    <source>
        <strain evidence="1 2">JEL800</strain>
    </source>
</reference>
<evidence type="ECO:0000313" key="2">
    <source>
        <dbReference type="Proteomes" id="UP000193642"/>
    </source>
</evidence>
<gene>
    <name evidence="1" type="ORF">BCR33DRAFT_724611</name>
</gene>
<name>A0A1Y2B4H3_9FUNG</name>
<dbReference type="Gene3D" id="3.90.550.10">
    <property type="entry name" value="Spore Coat Polysaccharide Biosynthesis Protein SpsA, Chain A"/>
    <property type="match status" value="1"/>
</dbReference>
<dbReference type="AlphaFoldDB" id="A0A1Y2B4H3"/>
<proteinExistence type="predicted"/>